<dbReference type="Pfam" id="PF20329">
    <property type="entry name" value="DUF6624"/>
    <property type="match status" value="1"/>
</dbReference>
<gene>
    <name evidence="2" type="ORF">ABXZ36_12230</name>
</gene>
<organism evidence="2 3">
    <name type="scientific">Sediminicola arcticus</name>
    <dbReference type="NCBI Taxonomy" id="1574308"/>
    <lineage>
        <taxon>Bacteria</taxon>
        <taxon>Pseudomonadati</taxon>
        <taxon>Bacteroidota</taxon>
        <taxon>Flavobacteriia</taxon>
        <taxon>Flavobacteriales</taxon>
        <taxon>Flavobacteriaceae</taxon>
        <taxon>Sediminicola</taxon>
    </lineage>
</organism>
<keyword evidence="3" id="KW-1185">Reference proteome</keyword>
<dbReference type="EMBL" id="JBEXAE010000005">
    <property type="protein sequence ID" value="MET6991413.1"/>
    <property type="molecule type" value="Genomic_DNA"/>
</dbReference>
<feature type="coiled-coil region" evidence="1">
    <location>
        <begin position="108"/>
        <end position="135"/>
    </location>
</feature>
<dbReference type="InterPro" id="IPR046732">
    <property type="entry name" value="DUF6624"/>
</dbReference>
<evidence type="ECO:0000313" key="2">
    <source>
        <dbReference type="EMBL" id="MET6991413.1"/>
    </source>
</evidence>
<protein>
    <submittedName>
        <fullName evidence="2">DUF6624 domain-containing protein</fullName>
    </submittedName>
</protein>
<reference evidence="2 3" key="1">
    <citation type="submission" date="2024-07" db="EMBL/GenBank/DDBJ databases">
        <title>The genome sequence of type strain Sediminicola arcticus GDMCC 1.2805.</title>
        <authorList>
            <person name="Liu Y."/>
        </authorList>
    </citation>
    <scope>NUCLEOTIDE SEQUENCE [LARGE SCALE GENOMIC DNA]</scope>
    <source>
        <strain evidence="2 3">GDMCC 1.2805</strain>
    </source>
</reference>
<accession>A0ABV2SW69</accession>
<proteinExistence type="predicted"/>
<evidence type="ECO:0000256" key="1">
    <source>
        <dbReference type="SAM" id="Coils"/>
    </source>
</evidence>
<comment type="caution">
    <text evidence="2">The sequence shown here is derived from an EMBL/GenBank/DDBJ whole genome shotgun (WGS) entry which is preliminary data.</text>
</comment>
<dbReference type="RefSeq" id="WP_354615954.1">
    <property type="nucleotide sequence ID" value="NZ_JBEXAE010000005.1"/>
</dbReference>
<evidence type="ECO:0000313" key="3">
    <source>
        <dbReference type="Proteomes" id="UP001549799"/>
    </source>
</evidence>
<keyword evidence="1" id="KW-0175">Coiled coil</keyword>
<name>A0ABV2SW69_9FLAO</name>
<sequence>MKKTIMLTFTSILLLNCRDNKNISEQEKKQIISELNNIKILDQKYAGIPPADLKEKYGPRKAWEIFMKQRDSVALLNQGKIKSLYQKYGYLGYKQVGEIASGDFCIVIKHADNDLEFQQHMLEALKKEIEKGNADKANYAMLEDRVNVNLNKPQRFGSQVIYNGDGQAIPK</sequence>
<dbReference type="Proteomes" id="UP001549799">
    <property type="component" value="Unassembled WGS sequence"/>
</dbReference>